<accession>A0A9N7RQV0</accession>
<protein>
    <submittedName>
        <fullName evidence="5">GDSL esterase/lipase</fullName>
    </submittedName>
</protein>
<name>A0A9N7RQV0_STRHE</name>
<proteinExistence type="inferred from homology"/>
<keyword evidence="4" id="KW-0443">Lipid metabolism</keyword>
<keyword evidence="2" id="KW-0378">Hydrolase</keyword>
<sequence length="171" mass="19020">MVTQTTKFLGLKTPLAYEWMKIGGKNFHNGLNFAYGGTDVFDTTGGLLPNMSTQIDFLEKLMHQSLYTKSDLQSSVVLVCLAGNDYAAYVISQGTDKGLQNYIPPVINQLAVNLKRIHGLGASKIVVTALQPLGCLPRMTRTSFQQCNATEKLRPLDYLHTHFTIKYLFTI</sequence>
<dbReference type="InterPro" id="IPR001087">
    <property type="entry name" value="GDSL"/>
</dbReference>
<comment type="similarity">
    <text evidence="1">Belongs to the 'GDSL' lipolytic enzyme family.</text>
</comment>
<dbReference type="GO" id="GO:0016788">
    <property type="term" value="F:hydrolase activity, acting on ester bonds"/>
    <property type="evidence" value="ECO:0007669"/>
    <property type="project" value="InterPro"/>
</dbReference>
<organism evidence="5 6">
    <name type="scientific">Striga hermonthica</name>
    <name type="common">Purple witchweed</name>
    <name type="synonym">Buchnera hermonthica</name>
    <dbReference type="NCBI Taxonomy" id="68872"/>
    <lineage>
        <taxon>Eukaryota</taxon>
        <taxon>Viridiplantae</taxon>
        <taxon>Streptophyta</taxon>
        <taxon>Embryophyta</taxon>
        <taxon>Tracheophyta</taxon>
        <taxon>Spermatophyta</taxon>
        <taxon>Magnoliopsida</taxon>
        <taxon>eudicotyledons</taxon>
        <taxon>Gunneridae</taxon>
        <taxon>Pentapetalae</taxon>
        <taxon>asterids</taxon>
        <taxon>lamiids</taxon>
        <taxon>Lamiales</taxon>
        <taxon>Orobanchaceae</taxon>
        <taxon>Buchnereae</taxon>
        <taxon>Striga</taxon>
    </lineage>
</organism>
<dbReference type="OrthoDB" id="1600564at2759"/>
<evidence type="ECO:0000256" key="3">
    <source>
        <dbReference type="ARBA" id="ARBA00022963"/>
    </source>
</evidence>
<dbReference type="EMBL" id="CACSLK010030614">
    <property type="protein sequence ID" value="CAA0837866.1"/>
    <property type="molecule type" value="Genomic_DNA"/>
</dbReference>
<keyword evidence="6" id="KW-1185">Reference proteome</keyword>
<evidence type="ECO:0000313" key="6">
    <source>
        <dbReference type="Proteomes" id="UP001153555"/>
    </source>
</evidence>
<evidence type="ECO:0000256" key="2">
    <source>
        <dbReference type="ARBA" id="ARBA00022801"/>
    </source>
</evidence>
<dbReference type="PANTHER" id="PTHR46020:SF32">
    <property type="entry name" value="GDSL ESTERASE_LIPASE"/>
    <property type="match status" value="1"/>
</dbReference>
<dbReference type="GO" id="GO:0016042">
    <property type="term" value="P:lipid catabolic process"/>
    <property type="evidence" value="ECO:0007669"/>
    <property type="project" value="UniProtKB-KW"/>
</dbReference>
<dbReference type="Proteomes" id="UP001153555">
    <property type="component" value="Unassembled WGS sequence"/>
</dbReference>
<dbReference type="PANTHER" id="PTHR46020">
    <property type="entry name" value="OSJNBB0059K02.9 PROTEIN"/>
    <property type="match status" value="1"/>
</dbReference>
<comment type="caution">
    <text evidence="5">The sequence shown here is derived from an EMBL/GenBank/DDBJ whole genome shotgun (WGS) entry which is preliminary data.</text>
</comment>
<evidence type="ECO:0000256" key="1">
    <source>
        <dbReference type="ARBA" id="ARBA00008668"/>
    </source>
</evidence>
<gene>
    <name evidence="5" type="ORF">SHERM_00261</name>
</gene>
<keyword evidence="3" id="KW-0442">Lipid degradation</keyword>
<evidence type="ECO:0000256" key="4">
    <source>
        <dbReference type="ARBA" id="ARBA00023098"/>
    </source>
</evidence>
<dbReference type="AlphaFoldDB" id="A0A9N7RQV0"/>
<dbReference type="Gene3D" id="3.40.50.1110">
    <property type="entry name" value="SGNH hydrolase"/>
    <property type="match status" value="1"/>
</dbReference>
<reference evidence="5" key="1">
    <citation type="submission" date="2019-12" db="EMBL/GenBank/DDBJ databases">
        <authorList>
            <person name="Scholes J."/>
        </authorList>
    </citation>
    <scope>NUCLEOTIDE SEQUENCE</scope>
</reference>
<evidence type="ECO:0000313" key="5">
    <source>
        <dbReference type="EMBL" id="CAA0837866.1"/>
    </source>
</evidence>
<dbReference type="Pfam" id="PF00657">
    <property type="entry name" value="Lipase_GDSL"/>
    <property type="match status" value="1"/>
</dbReference>
<dbReference type="InterPro" id="IPR036514">
    <property type="entry name" value="SGNH_hydro_sf"/>
</dbReference>